<evidence type="ECO:0000313" key="2">
    <source>
        <dbReference type="Proteomes" id="UP000235220"/>
    </source>
</evidence>
<proteinExistence type="predicted"/>
<sequence>MIQLLPTFHGLENENPYLHIREFKEVVATFHSHNATDDIVRLKFFPFSLKDRANSWLYSLRPRSIGSWNEMTQVFFNKYFSQHKTNALKRPQKHSETLYQACERFLALSYFYEGFTSRERQFIEMMCNGEFLQKNLDEAIEYLNEFARKAHTWTGPSATESTNRSQPAGNPNSGGIYHLRDEDNLKAKVEMLTRELEVLRTKDLKPTDMATHVESFGPCFVCGGVDSLAQECLTFVEMTGIYEEQCNALDICKKPCAPFSDTYNPWWRNHPNFS</sequence>
<evidence type="ECO:0000256" key="1">
    <source>
        <dbReference type="SAM" id="MobiDB-lite"/>
    </source>
</evidence>
<evidence type="ECO:0000313" key="3">
    <source>
        <dbReference type="RefSeq" id="XP_018839955.1"/>
    </source>
</evidence>
<gene>
    <name evidence="3" type="primary">LOC109005460</name>
</gene>
<dbReference type="GeneID" id="109005460"/>
<dbReference type="InterPro" id="IPR005162">
    <property type="entry name" value="Retrotrans_gag_dom"/>
</dbReference>
<dbReference type="PANTHER" id="PTHR33223">
    <property type="entry name" value="CCHC-TYPE DOMAIN-CONTAINING PROTEIN"/>
    <property type="match status" value="1"/>
</dbReference>
<reference evidence="3" key="1">
    <citation type="submission" date="2025-08" db="UniProtKB">
        <authorList>
            <consortium name="RefSeq"/>
        </authorList>
    </citation>
    <scope>IDENTIFICATION</scope>
    <source>
        <tissue evidence="3">Leaves</tissue>
    </source>
</reference>
<dbReference type="Gramene" id="Jr07_17810_p1">
    <property type="protein sequence ID" value="cds.Jr07_17810_p1"/>
    <property type="gene ID" value="Jr07_17810"/>
</dbReference>
<name>A0A2I4G7T4_JUGRE</name>
<dbReference type="OrthoDB" id="1191734at2759"/>
<accession>A0A2I4G7T4</accession>
<dbReference type="PANTHER" id="PTHR33223:SF11">
    <property type="entry name" value="ELEMENT PROTEIN, PUTATIVE-RELATED"/>
    <property type="match status" value="1"/>
</dbReference>
<dbReference type="KEGG" id="jre:109005460"/>
<dbReference type="RefSeq" id="XP_018839955.1">
    <property type="nucleotide sequence ID" value="XM_018984410.1"/>
</dbReference>
<feature type="region of interest" description="Disordered" evidence="1">
    <location>
        <begin position="154"/>
        <end position="176"/>
    </location>
</feature>
<dbReference type="Pfam" id="PF03732">
    <property type="entry name" value="Retrotrans_gag"/>
    <property type="match status" value="1"/>
</dbReference>
<dbReference type="AlphaFoldDB" id="A0A2I4G7T4"/>
<protein>
    <submittedName>
        <fullName evidence="3">Uncharacterized protein LOC109005460</fullName>
    </submittedName>
</protein>
<feature type="compositionally biased region" description="Polar residues" evidence="1">
    <location>
        <begin position="154"/>
        <end position="173"/>
    </location>
</feature>
<keyword evidence="2" id="KW-1185">Reference proteome</keyword>
<organism evidence="2 3">
    <name type="scientific">Juglans regia</name>
    <name type="common">English walnut</name>
    <dbReference type="NCBI Taxonomy" id="51240"/>
    <lineage>
        <taxon>Eukaryota</taxon>
        <taxon>Viridiplantae</taxon>
        <taxon>Streptophyta</taxon>
        <taxon>Embryophyta</taxon>
        <taxon>Tracheophyta</taxon>
        <taxon>Spermatophyta</taxon>
        <taxon>Magnoliopsida</taxon>
        <taxon>eudicotyledons</taxon>
        <taxon>Gunneridae</taxon>
        <taxon>Pentapetalae</taxon>
        <taxon>rosids</taxon>
        <taxon>fabids</taxon>
        <taxon>Fagales</taxon>
        <taxon>Juglandaceae</taxon>
        <taxon>Juglans</taxon>
    </lineage>
</organism>
<dbReference type="Proteomes" id="UP000235220">
    <property type="component" value="Chromosome 7"/>
</dbReference>